<reference evidence="1 2" key="1">
    <citation type="submission" date="2014-07" db="EMBL/GenBank/DDBJ databases">
        <title>Porphyromonadaceae bacterium OUH 334697 = ATCC BAA-2682 = DSM 28341 draft genome.</title>
        <authorList>
            <person name="Sydenham T.V."/>
            <person name="Hasman H."/>
            <person name="Justesen U.S."/>
        </authorList>
    </citation>
    <scope>NUCLEOTIDE SEQUENCE [LARGE SCALE GENOMIC DNA]</scope>
    <source>
        <strain evidence="1 2">OUH 334697</strain>
    </source>
</reference>
<name>A0AB34R693_9PORP</name>
<dbReference type="AlphaFoldDB" id="A0AB34R693"/>
<dbReference type="EMBL" id="JPIT01000018">
    <property type="protein sequence ID" value="KIO45464.1"/>
    <property type="molecule type" value="Genomic_DNA"/>
</dbReference>
<proteinExistence type="predicted"/>
<evidence type="ECO:0000313" key="1">
    <source>
        <dbReference type="EMBL" id="KIO45464.1"/>
    </source>
</evidence>
<dbReference type="Proteomes" id="UP000031937">
    <property type="component" value="Unassembled WGS sequence"/>
</dbReference>
<gene>
    <name evidence="1" type="ORF">IE90_08650</name>
</gene>
<comment type="caution">
    <text evidence="1">The sequence shown here is derived from an EMBL/GenBank/DDBJ whole genome shotgun (WGS) entry which is preliminary data.</text>
</comment>
<organism evidence="1 2">
    <name type="scientific">Sanguibacteroides justesenii</name>
    <dbReference type="NCBI Taxonomy" id="1547597"/>
    <lineage>
        <taxon>Bacteria</taxon>
        <taxon>Pseudomonadati</taxon>
        <taxon>Bacteroidota</taxon>
        <taxon>Bacteroidia</taxon>
        <taxon>Bacteroidales</taxon>
        <taxon>Porphyromonadaceae</taxon>
        <taxon>Sanguibacteroides</taxon>
    </lineage>
</organism>
<protein>
    <submittedName>
        <fullName evidence="1">Uncharacterized protein</fullName>
    </submittedName>
</protein>
<sequence length="257" mass="29520">MKTINLTIPRSWDKLTPSQLVFISSLFLQGLTKQAFLLKAFICLAGLKILPGRFGTKYNPSYLFARGKDKFSLRLGQIIYFSKDCEFLLRERDRFNPVPAIGGRKARSVLMHDANFSEFISALVYYNQVNKLPDDRVTLLKLCAVMYPDRSWDPDNIKIDCFKEETNETCYTSYLWFGFVLNRVASECPDLFRAGENNSEPVSLRDNVHAMYNLVTGGDITKEKEVAKLPVWRVLCDMNDKARNIKEMNEKLNSNGI</sequence>
<dbReference type="RefSeq" id="WP_041503400.1">
    <property type="nucleotide sequence ID" value="NZ_JPIT01000018.1"/>
</dbReference>
<evidence type="ECO:0000313" key="2">
    <source>
        <dbReference type="Proteomes" id="UP000031937"/>
    </source>
</evidence>
<accession>A0AB34R693</accession>